<dbReference type="GO" id="GO:0030288">
    <property type="term" value="C:outer membrane-bounded periplasmic space"/>
    <property type="evidence" value="ECO:0007669"/>
    <property type="project" value="UniProtKB-ARBA"/>
</dbReference>
<dbReference type="GO" id="GO:0043190">
    <property type="term" value="C:ATP-binding cassette (ABC) transporter complex"/>
    <property type="evidence" value="ECO:0007669"/>
    <property type="project" value="InterPro"/>
</dbReference>
<proteinExistence type="inferred from homology"/>
<evidence type="ECO:0000256" key="2">
    <source>
        <dbReference type="ARBA" id="ARBA00022448"/>
    </source>
</evidence>
<dbReference type="PATRIC" id="fig|889378.3.peg.2705"/>
<dbReference type="PROSITE" id="PS51257">
    <property type="entry name" value="PROKAR_LIPOPROTEIN"/>
    <property type="match status" value="1"/>
</dbReference>
<gene>
    <name evidence="5" type="ordered locus">Spiaf_2732</name>
</gene>
<dbReference type="InterPro" id="IPR030678">
    <property type="entry name" value="Peptide/Ni-bd"/>
</dbReference>
<dbReference type="Pfam" id="PF00496">
    <property type="entry name" value="SBP_bac_5"/>
    <property type="match status" value="1"/>
</dbReference>
<dbReference type="InterPro" id="IPR039424">
    <property type="entry name" value="SBP_5"/>
</dbReference>
<dbReference type="Gene3D" id="3.10.105.10">
    <property type="entry name" value="Dipeptide-binding Protein, Domain 3"/>
    <property type="match status" value="1"/>
</dbReference>
<dbReference type="STRING" id="889378.Spiaf_2732"/>
<dbReference type="EMBL" id="CP003282">
    <property type="protein sequence ID" value="AFG38756.1"/>
    <property type="molecule type" value="Genomic_DNA"/>
</dbReference>
<feature type="domain" description="Solute-binding protein family 5" evidence="4">
    <location>
        <begin position="98"/>
        <end position="484"/>
    </location>
</feature>
<dbReference type="GO" id="GO:0015833">
    <property type="term" value="P:peptide transport"/>
    <property type="evidence" value="ECO:0007669"/>
    <property type="project" value="TreeGrafter"/>
</dbReference>
<dbReference type="CDD" id="cd08500">
    <property type="entry name" value="PBP2_NikA_DppA_OppA_like_4"/>
    <property type="match status" value="1"/>
</dbReference>
<evidence type="ECO:0000313" key="5">
    <source>
        <dbReference type="EMBL" id="AFG38756.1"/>
    </source>
</evidence>
<organism evidence="5 6">
    <name type="scientific">Spirochaeta africana (strain ATCC 700263 / DSM 8902 / Z-7692)</name>
    <dbReference type="NCBI Taxonomy" id="889378"/>
    <lineage>
        <taxon>Bacteria</taxon>
        <taxon>Pseudomonadati</taxon>
        <taxon>Spirochaetota</taxon>
        <taxon>Spirochaetia</taxon>
        <taxon>Spirochaetales</taxon>
        <taxon>Spirochaetaceae</taxon>
        <taxon>Spirochaeta</taxon>
    </lineage>
</organism>
<dbReference type="PANTHER" id="PTHR30290">
    <property type="entry name" value="PERIPLASMIC BINDING COMPONENT OF ABC TRANSPORTER"/>
    <property type="match status" value="1"/>
</dbReference>
<reference evidence="6" key="1">
    <citation type="journal article" date="2013" name="Stand. Genomic Sci.">
        <title>Complete genome sequence of the halophilic bacterium Spirochaeta africana type strain (Z-7692(T)) from the alkaline Lake Magadi in the East African Rift.</title>
        <authorList>
            <person name="Liolos K."/>
            <person name="Abt B."/>
            <person name="Scheuner C."/>
            <person name="Teshima H."/>
            <person name="Held B."/>
            <person name="Lapidus A."/>
            <person name="Nolan M."/>
            <person name="Lucas S."/>
            <person name="Deshpande S."/>
            <person name="Cheng J.F."/>
            <person name="Tapia R."/>
            <person name="Goodwin L.A."/>
            <person name="Pitluck S."/>
            <person name="Pagani I."/>
            <person name="Ivanova N."/>
            <person name="Mavromatis K."/>
            <person name="Mikhailova N."/>
            <person name="Huntemann M."/>
            <person name="Pati A."/>
            <person name="Chen A."/>
            <person name="Palaniappan K."/>
            <person name="Land M."/>
            <person name="Rohde M."/>
            <person name="Tindall B.J."/>
            <person name="Detter J.C."/>
            <person name="Goker M."/>
            <person name="Bristow J."/>
            <person name="Eisen J.A."/>
            <person name="Markowitz V."/>
            <person name="Hugenholtz P."/>
            <person name="Woyke T."/>
            <person name="Klenk H.P."/>
            <person name="Kyrpides N.C."/>
        </authorList>
    </citation>
    <scope>NUCLEOTIDE SEQUENCE</scope>
    <source>
        <strain evidence="6">ATCC 700263 / DSM 8902 / Z-7692</strain>
    </source>
</reference>
<dbReference type="OrthoDB" id="9772924at2"/>
<dbReference type="Gene3D" id="3.40.190.10">
    <property type="entry name" value="Periplasmic binding protein-like II"/>
    <property type="match status" value="1"/>
</dbReference>
<evidence type="ECO:0000313" key="6">
    <source>
        <dbReference type="Proteomes" id="UP000007383"/>
    </source>
</evidence>
<keyword evidence="6" id="KW-1185">Reference proteome</keyword>
<dbReference type="InterPro" id="IPR000914">
    <property type="entry name" value="SBP_5_dom"/>
</dbReference>
<dbReference type="RefSeq" id="WP_014456738.1">
    <property type="nucleotide sequence ID" value="NC_017098.1"/>
</dbReference>
<dbReference type="GO" id="GO:1904680">
    <property type="term" value="F:peptide transmembrane transporter activity"/>
    <property type="evidence" value="ECO:0007669"/>
    <property type="project" value="TreeGrafter"/>
</dbReference>
<dbReference type="PANTHER" id="PTHR30290:SF9">
    <property type="entry name" value="OLIGOPEPTIDE-BINDING PROTEIN APPA"/>
    <property type="match status" value="1"/>
</dbReference>
<dbReference type="Proteomes" id="UP000007383">
    <property type="component" value="Chromosome"/>
</dbReference>
<dbReference type="SUPFAM" id="SSF53850">
    <property type="entry name" value="Periplasmic binding protein-like II"/>
    <property type="match status" value="1"/>
</dbReference>
<keyword evidence="3" id="KW-0732">Signal</keyword>
<evidence type="ECO:0000256" key="3">
    <source>
        <dbReference type="ARBA" id="ARBA00022729"/>
    </source>
</evidence>
<protein>
    <submittedName>
        <fullName evidence="5">ABC-type dipeptide transport system, periplasmic component</fullName>
    </submittedName>
</protein>
<dbReference type="PIRSF" id="PIRSF002741">
    <property type="entry name" value="MppA"/>
    <property type="match status" value="1"/>
</dbReference>
<name>H9UML3_SPIAZ</name>
<keyword evidence="2" id="KW-0813">Transport</keyword>
<accession>H9UML3</accession>
<dbReference type="HOGENOM" id="CLU_017028_8_4_12"/>
<evidence type="ECO:0000259" key="4">
    <source>
        <dbReference type="Pfam" id="PF00496"/>
    </source>
</evidence>
<dbReference type="eggNOG" id="COG0747">
    <property type="taxonomic scope" value="Bacteria"/>
</dbReference>
<dbReference type="KEGG" id="sfc:Spiaf_2732"/>
<comment type="similarity">
    <text evidence="1">Belongs to the bacterial solute-binding protein 5 family.</text>
</comment>
<sequence>MRLRLVGIGVVLAILLAGCGDQEVVDIEESGYGQFEGLVEVVYSEWEQGQPGGRFVFSVFGSDPRTFNTIVAAETSTTDVTDRLYARPVRRNQMTLEWEPWAAESWEISEDERTVTYTLREGMQWSDGEPVVASDFVDAVNEIYLDPVVETNYRNGLMPSGEPTVWETIDERTFSVTMPFVYAGIFNASYVPPLPMHIMRPIIEEQGVEAMNTIWGVDVDVTEVVGNGPFVLRSYDAGQRVVLERNEYYFEEDEWGTPLPYLDEVVIEFLPDQDTQLQRFLSGDHDFLHMRGEDVSIALDRKDDVGFEVYSVGPRASSNFIAFNQNPNGISEPELTWLSNKTFRQAMAHLVDRESMVNNIQFGYGYPQYSFVPVISPYYWEGAPEASFPYDLEAAGDLLDSIGYVDQNGDGWRQDPDGNRISLDFRTNAGNREREAIGEMYAQDAAEIGIELNFQPEDFNTMVGRLTSTFDWNLILIGLTGSVDPISGANVYPSRGNLHMIEPSQESPRREWEARVDEAWDYANNTTDEQQRIDGYRTIQEIWIEEVPWVHTTNAALVHAYRNEWGNIFPQPVNDYEWDGILHRIYQK</sequence>
<dbReference type="AlphaFoldDB" id="H9UML3"/>
<evidence type="ECO:0000256" key="1">
    <source>
        <dbReference type="ARBA" id="ARBA00005695"/>
    </source>
</evidence>